<name>A0ABY4QPE0_9MYCO</name>
<proteinExistence type="predicted"/>
<sequence>MTRDEIVDWLGPTIQRYLGLPDA</sequence>
<accession>A0ABY4QPE0</accession>
<keyword evidence="2" id="KW-1185">Reference proteome</keyword>
<gene>
    <name evidence="1" type="ORF">M5I08_02305</name>
</gene>
<evidence type="ECO:0000313" key="1">
    <source>
        <dbReference type="EMBL" id="UQX12875.1"/>
    </source>
</evidence>
<reference evidence="1" key="1">
    <citation type="submission" date="2022-05" db="EMBL/GenBank/DDBJ databases">
        <title>A methanotrophic Mycobacterium dominates a cave microbial ecosystem.</title>
        <authorList>
            <person name="Van Spanning R.J.M."/>
            <person name="Guan Q."/>
            <person name="Melkonian C."/>
            <person name="Gallant J."/>
            <person name="Polerecky L."/>
            <person name="Flot J.-F."/>
            <person name="Brandt B.W."/>
            <person name="Braster M."/>
            <person name="Iturbe Espinoza P."/>
            <person name="Aerts J."/>
            <person name="Meima-Franke M."/>
            <person name="Piersma S.R."/>
            <person name="Bunduc C."/>
            <person name="Ummels R."/>
            <person name="Pain A."/>
            <person name="Fleming E.J."/>
            <person name="van der Wel N."/>
            <person name="Gherman V.D."/>
            <person name="Sarbu S.M."/>
            <person name="Bodelier P.L.E."/>
            <person name="Bitter W."/>
        </authorList>
    </citation>
    <scope>NUCLEOTIDE SEQUENCE</scope>
    <source>
        <strain evidence="1">Sulfur Cave</strain>
    </source>
</reference>
<organism evidence="1 2">
    <name type="scientific">Candidatus Mycobacterium methanotrophicum</name>
    <dbReference type="NCBI Taxonomy" id="2943498"/>
    <lineage>
        <taxon>Bacteria</taxon>
        <taxon>Bacillati</taxon>
        <taxon>Actinomycetota</taxon>
        <taxon>Actinomycetes</taxon>
        <taxon>Mycobacteriales</taxon>
        <taxon>Mycobacteriaceae</taxon>
        <taxon>Mycobacterium</taxon>
    </lineage>
</organism>
<evidence type="ECO:0000313" key="2">
    <source>
        <dbReference type="Proteomes" id="UP001056610"/>
    </source>
</evidence>
<dbReference type="EMBL" id="CP097320">
    <property type="protein sequence ID" value="UQX12875.1"/>
    <property type="molecule type" value="Genomic_DNA"/>
</dbReference>
<protein>
    <submittedName>
        <fullName evidence="1">Uncharacterized protein</fullName>
    </submittedName>
</protein>
<dbReference type="Proteomes" id="UP001056610">
    <property type="component" value="Chromosome"/>
</dbReference>